<reference evidence="2" key="2">
    <citation type="submission" date="2015-06" db="UniProtKB">
        <authorList>
            <consortium name="EnsemblMetazoa"/>
        </authorList>
    </citation>
    <scope>IDENTIFICATION</scope>
</reference>
<organism evidence="2 3">
    <name type="scientific">Tetranychus urticae</name>
    <name type="common">Two-spotted spider mite</name>
    <dbReference type="NCBI Taxonomy" id="32264"/>
    <lineage>
        <taxon>Eukaryota</taxon>
        <taxon>Metazoa</taxon>
        <taxon>Ecdysozoa</taxon>
        <taxon>Arthropoda</taxon>
        <taxon>Chelicerata</taxon>
        <taxon>Arachnida</taxon>
        <taxon>Acari</taxon>
        <taxon>Acariformes</taxon>
        <taxon>Trombidiformes</taxon>
        <taxon>Prostigmata</taxon>
        <taxon>Eleutherengona</taxon>
        <taxon>Raphignathae</taxon>
        <taxon>Tetranychoidea</taxon>
        <taxon>Tetranychidae</taxon>
        <taxon>Tetranychus</taxon>
    </lineage>
</organism>
<protein>
    <recommendedName>
        <fullName evidence="1">Peptidase S1 domain-containing protein</fullName>
    </recommendedName>
</protein>
<feature type="domain" description="Peptidase S1" evidence="1">
    <location>
        <begin position="19"/>
        <end position="79"/>
    </location>
</feature>
<dbReference type="AlphaFoldDB" id="T1KLZ0"/>
<sequence>MFSSKFRFGFNIQWFQSKHRYDSDEWHNKTIGVEKSNVHPDFNRQTFENDIFLLLLKESVQFSGNIQPICLPDPGEDETFSWSPWNNCWPGKNRRFILVSKFFNNVRVTKAFLRIHLKNSNFKPILIIFADSRNSSIPTSLNDL</sequence>
<reference evidence="3" key="1">
    <citation type="submission" date="2011-08" db="EMBL/GenBank/DDBJ databases">
        <authorList>
            <person name="Rombauts S."/>
        </authorList>
    </citation>
    <scope>NUCLEOTIDE SEQUENCE</scope>
    <source>
        <strain evidence="3">London</strain>
    </source>
</reference>
<dbReference type="GO" id="GO:0006508">
    <property type="term" value="P:proteolysis"/>
    <property type="evidence" value="ECO:0007669"/>
    <property type="project" value="InterPro"/>
</dbReference>
<dbReference type="InterPro" id="IPR001254">
    <property type="entry name" value="Trypsin_dom"/>
</dbReference>
<evidence type="ECO:0000259" key="1">
    <source>
        <dbReference type="Pfam" id="PF00089"/>
    </source>
</evidence>
<dbReference type="SUPFAM" id="SSF50494">
    <property type="entry name" value="Trypsin-like serine proteases"/>
    <property type="match status" value="1"/>
</dbReference>
<keyword evidence="3" id="KW-1185">Reference proteome</keyword>
<accession>T1KLZ0</accession>
<dbReference type="GO" id="GO:0004252">
    <property type="term" value="F:serine-type endopeptidase activity"/>
    <property type="evidence" value="ECO:0007669"/>
    <property type="project" value="InterPro"/>
</dbReference>
<dbReference type="EMBL" id="CAEY01000211">
    <property type="status" value="NOT_ANNOTATED_CDS"/>
    <property type="molecule type" value="Genomic_DNA"/>
</dbReference>
<dbReference type="EnsemblMetazoa" id="tetur14g04170.1">
    <property type="protein sequence ID" value="tetur14g04170.1"/>
    <property type="gene ID" value="tetur14g04170"/>
</dbReference>
<name>T1KLZ0_TETUR</name>
<dbReference type="InterPro" id="IPR043504">
    <property type="entry name" value="Peptidase_S1_PA_chymotrypsin"/>
</dbReference>
<dbReference type="Proteomes" id="UP000015104">
    <property type="component" value="Unassembled WGS sequence"/>
</dbReference>
<evidence type="ECO:0000313" key="3">
    <source>
        <dbReference type="Proteomes" id="UP000015104"/>
    </source>
</evidence>
<evidence type="ECO:0000313" key="2">
    <source>
        <dbReference type="EnsemblMetazoa" id="tetur14g04170.1"/>
    </source>
</evidence>
<dbReference type="InterPro" id="IPR009003">
    <property type="entry name" value="Peptidase_S1_PA"/>
</dbReference>
<dbReference type="Gene3D" id="2.40.10.10">
    <property type="entry name" value="Trypsin-like serine proteases"/>
    <property type="match status" value="1"/>
</dbReference>
<proteinExistence type="predicted"/>
<dbReference type="Pfam" id="PF00089">
    <property type="entry name" value="Trypsin"/>
    <property type="match status" value="1"/>
</dbReference>
<dbReference type="HOGENOM" id="CLU_1798903_0_0_1"/>